<feature type="chain" id="PRO_5047053530" description="Granulins domain-containing protein" evidence="2">
    <location>
        <begin position="17"/>
        <end position="216"/>
    </location>
</feature>
<evidence type="ECO:0008006" key="5">
    <source>
        <dbReference type="Google" id="ProtNLM"/>
    </source>
</evidence>
<dbReference type="RefSeq" id="XP_069209285.1">
    <property type="nucleotide sequence ID" value="XM_069351867.1"/>
</dbReference>
<keyword evidence="2" id="KW-0732">Signal</keyword>
<dbReference type="EMBL" id="JBBXJM010000003">
    <property type="protein sequence ID" value="KAL1409341.1"/>
    <property type="molecule type" value="Genomic_DNA"/>
</dbReference>
<reference evidence="3 4" key="1">
    <citation type="submission" date="2023-08" db="EMBL/GenBank/DDBJ databases">
        <title>Annotated Genome Sequence of Vanrija albida AlHP1.</title>
        <authorList>
            <person name="Herzog R."/>
        </authorList>
    </citation>
    <scope>NUCLEOTIDE SEQUENCE [LARGE SCALE GENOMIC DNA]</scope>
    <source>
        <strain evidence="3 4">AlHP1</strain>
    </source>
</reference>
<feature type="compositionally biased region" description="Low complexity" evidence="1">
    <location>
        <begin position="151"/>
        <end position="184"/>
    </location>
</feature>
<dbReference type="GeneID" id="95984366"/>
<feature type="signal peptide" evidence="2">
    <location>
        <begin position="1"/>
        <end position="16"/>
    </location>
</feature>
<feature type="region of interest" description="Disordered" evidence="1">
    <location>
        <begin position="148"/>
        <end position="189"/>
    </location>
</feature>
<evidence type="ECO:0000313" key="3">
    <source>
        <dbReference type="EMBL" id="KAL1409341.1"/>
    </source>
</evidence>
<comment type="caution">
    <text evidence="3">The sequence shown here is derived from an EMBL/GenBank/DDBJ whole genome shotgun (WGS) entry which is preliminary data.</text>
</comment>
<proteinExistence type="predicted"/>
<evidence type="ECO:0000256" key="1">
    <source>
        <dbReference type="SAM" id="MobiDB-lite"/>
    </source>
</evidence>
<evidence type="ECO:0000256" key="2">
    <source>
        <dbReference type="SAM" id="SignalP"/>
    </source>
</evidence>
<dbReference type="Proteomes" id="UP001565368">
    <property type="component" value="Unassembled WGS sequence"/>
</dbReference>
<keyword evidence="4" id="KW-1185">Reference proteome</keyword>
<name>A0ABR3Q3W7_9TREE</name>
<evidence type="ECO:0000313" key="4">
    <source>
        <dbReference type="Proteomes" id="UP001565368"/>
    </source>
</evidence>
<gene>
    <name evidence="3" type="ORF">Q8F55_003323</name>
</gene>
<protein>
    <recommendedName>
        <fullName evidence="5">Granulins domain-containing protein</fullName>
    </recommendedName>
</protein>
<accession>A0ABR3Q3W7</accession>
<organism evidence="3 4">
    <name type="scientific">Vanrija albida</name>
    <dbReference type="NCBI Taxonomy" id="181172"/>
    <lineage>
        <taxon>Eukaryota</taxon>
        <taxon>Fungi</taxon>
        <taxon>Dikarya</taxon>
        <taxon>Basidiomycota</taxon>
        <taxon>Agaricomycotina</taxon>
        <taxon>Tremellomycetes</taxon>
        <taxon>Trichosporonales</taxon>
        <taxon>Trichosporonaceae</taxon>
        <taxon>Vanrija</taxon>
    </lineage>
</organism>
<sequence length="216" mass="21491">MLLPLTTLLLAPATLALGPARADGGLWLGPAPVPNLALGTHHARALECPASHPVACAAWPNACTQRGKTCCDLAQGTSSCDEGEYCVMYRGEVKCCPNGENCNEEEYEYTTDTLTRTATAYETQTETVAAVVTVSSVSYAVAPVSNPPVSNPSVGGATNSSALGSGGTSAPTSASGSASASPTPQVAPISGTSSAVRARAGLGVLVAAGLVVAAAL</sequence>